<dbReference type="NCBIfam" id="TIGR02365">
    <property type="entry name" value="dha_L_ycgS"/>
    <property type="match status" value="1"/>
</dbReference>
<accession>A0A7U4E943</accession>
<dbReference type="PROSITE" id="PS51480">
    <property type="entry name" value="DHAL"/>
    <property type="match status" value="1"/>
</dbReference>
<dbReference type="GO" id="GO:0004371">
    <property type="term" value="F:glycerone kinase activity"/>
    <property type="evidence" value="ECO:0007669"/>
    <property type="project" value="InterPro"/>
</dbReference>
<name>A0A7U4E943_MYCPK</name>
<dbReference type="EMBL" id="CP003021">
    <property type="protein sequence ID" value="AEM68449.1"/>
    <property type="molecule type" value="Genomic_DNA"/>
</dbReference>
<evidence type="ECO:0000256" key="1">
    <source>
        <dbReference type="ARBA" id="ARBA00022679"/>
    </source>
</evidence>
<dbReference type="Pfam" id="PF02734">
    <property type="entry name" value="Dak2"/>
    <property type="match status" value="1"/>
</dbReference>
<dbReference type="KEGG" id="mpf:MPUT_0042"/>
<proteinExistence type="predicted"/>
<organism evidence="4 5">
    <name type="scientific">Mycoplasma putrefaciens (strain ATCC 15718 / NCTC 10155 / C30 KS-1 / KS-1)</name>
    <dbReference type="NCBI Taxonomy" id="743965"/>
    <lineage>
        <taxon>Bacteria</taxon>
        <taxon>Bacillati</taxon>
        <taxon>Mycoplasmatota</taxon>
        <taxon>Mollicutes</taxon>
        <taxon>Mycoplasmataceae</taxon>
        <taxon>Mycoplasma</taxon>
    </lineage>
</organism>
<dbReference type="SUPFAM" id="SSF101473">
    <property type="entry name" value="DhaL-like"/>
    <property type="match status" value="1"/>
</dbReference>
<evidence type="ECO:0000259" key="3">
    <source>
        <dbReference type="PROSITE" id="PS51480"/>
    </source>
</evidence>
<dbReference type="EC" id="2.7.1.-" evidence="4"/>
<dbReference type="PANTHER" id="PTHR28629:SF4">
    <property type="entry name" value="TRIOKINASE_FMN CYCLASE"/>
    <property type="match status" value="1"/>
</dbReference>
<evidence type="ECO:0000256" key="2">
    <source>
        <dbReference type="ARBA" id="ARBA00022777"/>
    </source>
</evidence>
<evidence type="ECO:0000313" key="5">
    <source>
        <dbReference type="Proteomes" id="UP000008907"/>
    </source>
</evidence>
<dbReference type="Proteomes" id="UP000008907">
    <property type="component" value="Chromosome"/>
</dbReference>
<dbReference type="InterPro" id="IPR004007">
    <property type="entry name" value="DhaL_dom"/>
</dbReference>
<dbReference type="GO" id="GO:0019563">
    <property type="term" value="P:glycerol catabolic process"/>
    <property type="evidence" value="ECO:0007669"/>
    <property type="project" value="TreeGrafter"/>
</dbReference>
<dbReference type="InterPro" id="IPR036117">
    <property type="entry name" value="DhaL_dom_sf"/>
</dbReference>
<dbReference type="AlphaFoldDB" id="A0A7U4E943"/>
<gene>
    <name evidence="4" type="ordered locus">MPUT_0042</name>
</gene>
<evidence type="ECO:0000313" key="4">
    <source>
        <dbReference type="EMBL" id="AEM68449.1"/>
    </source>
</evidence>
<sequence length="208" mass="22906">MSVDIKKVTNILIKISDKIEQNKQYLSQLDALIGDADHGHNLTKGFLKIKKDLQTNSYADLASLFKSSGMLLVSNVGGASGPLYGTAFLKASTVLVDKQEIDINDFSNCLIQAVEGIKLRGKAQLNDKTILDVLIPVSELIQELIKTRLDAKEILTKAVDLAYKQALYTKTIIAKKGRASYLGQRSIDHIDPGCWSAFLILETIKENI</sequence>
<dbReference type="InterPro" id="IPR012737">
    <property type="entry name" value="DhaK_L_YcgS"/>
</dbReference>
<dbReference type="RefSeq" id="WP_014034805.1">
    <property type="nucleotide sequence ID" value="NC_015946.1"/>
</dbReference>
<dbReference type="InterPro" id="IPR050861">
    <property type="entry name" value="Dihydroxyacetone_Kinase"/>
</dbReference>
<dbReference type="Gene3D" id="1.25.40.340">
    <property type="match status" value="1"/>
</dbReference>
<keyword evidence="1 4" id="KW-0808">Transferase</keyword>
<dbReference type="FunFam" id="1.25.40.340:FF:000002">
    <property type="entry name" value="Dihydroxyacetone kinase, L subunit"/>
    <property type="match status" value="1"/>
</dbReference>
<dbReference type="GO" id="GO:0005829">
    <property type="term" value="C:cytosol"/>
    <property type="evidence" value="ECO:0007669"/>
    <property type="project" value="TreeGrafter"/>
</dbReference>
<protein>
    <submittedName>
        <fullName evidence="4">Dihydroxyacetone kinase, L subunit</fullName>
        <ecNumber evidence="4">2.7.1.-</ecNumber>
    </submittedName>
</protein>
<dbReference type="PANTHER" id="PTHR28629">
    <property type="entry name" value="TRIOKINASE/FMN CYCLASE"/>
    <property type="match status" value="1"/>
</dbReference>
<reference evidence="4 5" key="1">
    <citation type="journal article" date="2011" name="J. Bacteriol.">
        <title>Genome Sequence of Mycoplasma putrefaciens Type Strain KS1.</title>
        <authorList>
            <person name="Calcutt M.J."/>
            <person name="Foecking M.F."/>
        </authorList>
    </citation>
    <scope>NUCLEOTIDE SEQUENCE [LARGE SCALE GENOMIC DNA]</scope>
    <source>
        <strain evidence="5">ATCC 15718 / NCTC 10155 / C30 KS-1 / KS-1</strain>
    </source>
</reference>
<feature type="domain" description="DhaL" evidence="3">
    <location>
        <begin position="6"/>
        <end position="206"/>
    </location>
</feature>
<dbReference type="SMART" id="SM01120">
    <property type="entry name" value="Dak2"/>
    <property type="match status" value="1"/>
</dbReference>
<keyword evidence="2 4" id="KW-0418">Kinase</keyword>